<proteinExistence type="predicted"/>
<accession>G6EJC1</accession>
<name>G6EJC1_9SPHN</name>
<dbReference type="PATRIC" id="fig|1088721.3.peg.4376"/>
<evidence type="ECO:0000313" key="2">
    <source>
        <dbReference type="Proteomes" id="UP000004030"/>
    </source>
</evidence>
<protein>
    <submittedName>
        <fullName evidence="1">Uncharacterized protein</fullName>
    </submittedName>
</protein>
<evidence type="ECO:0000313" key="1">
    <source>
        <dbReference type="EMBL" id="EHJ58607.1"/>
    </source>
</evidence>
<sequence length="43" mass="4865">MADAALIPIFSDSPDGSLIDYIRIKHVEPIRKSLIIKNFGFVY</sequence>
<dbReference type="AlphaFoldDB" id="G6EJC1"/>
<reference evidence="1 2" key="1">
    <citation type="journal article" date="2012" name="J. Bacteriol.">
        <title>Genome sequence of benzo(a)pyrene-degrading bacterium Novosphingobium pentaromativorans US6-1.</title>
        <authorList>
            <person name="Luo Y.R."/>
            <person name="Kang S.G."/>
            <person name="Kim S.J."/>
            <person name="Kim M.R."/>
            <person name="Li N."/>
            <person name="Lee J.H."/>
            <person name="Kwon K.K."/>
        </authorList>
    </citation>
    <scope>NUCLEOTIDE SEQUENCE [LARGE SCALE GENOMIC DNA]</scope>
    <source>
        <strain evidence="1 2">US6-1</strain>
    </source>
</reference>
<keyword evidence="2" id="KW-1185">Reference proteome</keyword>
<organism evidence="1 2">
    <name type="scientific">Novosphingobium pentaromativorans US6-1</name>
    <dbReference type="NCBI Taxonomy" id="1088721"/>
    <lineage>
        <taxon>Bacteria</taxon>
        <taxon>Pseudomonadati</taxon>
        <taxon>Pseudomonadota</taxon>
        <taxon>Alphaproteobacteria</taxon>
        <taxon>Sphingomonadales</taxon>
        <taxon>Sphingomonadaceae</taxon>
        <taxon>Novosphingobium</taxon>
    </lineage>
</organism>
<gene>
    <name evidence="1" type="ORF">NSU_4442</name>
</gene>
<dbReference type="EMBL" id="AGFM01000071">
    <property type="protein sequence ID" value="EHJ58607.1"/>
    <property type="molecule type" value="Genomic_DNA"/>
</dbReference>
<dbReference type="Proteomes" id="UP000004030">
    <property type="component" value="Unassembled WGS sequence"/>
</dbReference>
<comment type="caution">
    <text evidence="1">The sequence shown here is derived from an EMBL/GenBank/DDBJ whole genome shotgun (WGS) entry which is preliminary data.</text>
</comment>